<keyword evidence="2" id="KW-1185">Reference proteome</keyword>
<dbReference type="AlphaFoldDB" id="A0AAD9DFA7"/>
<organism evidence="1 2">
    <name type="scientific">Skeletonema marinoi</name>
    <dbReference type="NCBI Taxonomy" id="267567"/>
    <lineage>
        <taxon>Eukaryota</taxon>
        <taxon>Sar</taxon>
        <taxon>Stramenopiles</taxon>
        <taxon>Ochrophyta</taxon>
        <taxon>Bacillariophyta</taxon>
        <taxon>Coscinodiscophyceae</taxon>
        <taxon>Thalassiosirophycidae</taxon>
        <taxon>Thalassiosirales</taxon>
        <taxon>Skeletonemataceae</taxon>
        <taxon>Skeletonema</taxon>
        <taxon>Skeletonema marinoi-dohrnii complex</taxon>
    </lineage>
</organism>
<protein>
    <recommendedName>
        <fullName evidence="3">Aminoglycoside phosphotransferase domain-containing protein</fullName>
    </recommendedName>
</protein>
<evidence type="ECO:0000313" key="1">
    <source>
        <dbReference type="EMBL" id="KAK1745541.1"/>
    </source>
</evidence>
<reference evidence="1" key="1">
    <citation type="submission" date="2023-06" db="EMBL/GenBank/DDBJ databases">
        <title>Survivors Of The Sea: Transcriptome response of Skeletonema marinoi to long-term dormancy.</title>
        <authorList>
            <person name="Pinder M.I.M."/>
            <person name="Kourtchenko O."/>
            <person name="Robertson E.K."/>
            <person name="Larsson T."/>
            <person name="Maumus F."/>
            <person name="Osuna-Cruz C.M."/>
            <person name="Vancaester E."/>
            <person name="Stenow R."/>
            <person name="Vandepoele K."/>
            <person name="Ploug H."/>
            <person name="Bruchert V."/>
            <person name="Godhe A."/>
            <person name="Topel M."/>
        </authorList>
    </citation>
    <scope>NUCLEOTIDE SEQUENCE</scope>
    <source>
        <strain evidence="1">R05AC</strain>
    </source>
</reference>
<accession>A0AAD9DFA7</accession>
<dbReference type="SUPFAM" id="SSF56112">
    <property type="entry name" value="Protein kinase-like (PK-like)"/>
    <property type="match status" value="1"/>
</dbReference>
<name>A0AAD9DFA7_9STRA</name>
<proteinExistence type="predicted"/>
<dbReference type="Gene3D" id="3.90.1200.10">
    <property type="match status" value="1"/>
</dbReference>
<sequence length="492" mass="54962">MGNAEDDGLNEYDRDKNQKQSLVLHTIASACTTSSQFADVQAIAIALESKKFSLGIQNLSGGYTNYTYKVFLVPSVDDEEQNNDDDSDVTETQTALFVKLCFPRAFWNPDPEYVYDVERIANEYEMMLRFAKLAPGCVATPYLLLDVGDMKLLATQWNPDDEQMGNQFIDGVADERVAKKLAAAVAAFHCSHIDADFNTDARDCMIDIFPSMEDLLLKMATNETASSRMKELTLELGADGCSKLFDAATKSYREQDIPCHADLHMFNIMVEKKPQIDLFSEQDDIFGENGTFCICDWEMTMKGPLGLDMGRVYSIPVACILAHAISGNSDVVDGILAWLNLYWNEYSDTMTKKSGQSTNFLCTSYRNAMAWLGWKLYAISIFEWFVPFLPIESGDVGSLKESVGVVGFTLMKLGFGEGGEGLTVDELHSRFNSTISDEIDHIKSSRRGRPSLRRKSSILRQSNRRVSDAFKGMGRESLKKMISDLSQVGLDK</sequence>
<dbReference type="Proteomes" id="UP001224775">
    <property type="component" value="Unassembled WGS sequence"/>
</dbReference>
<evidence type="ECO:0000313" key="2">
    <source>
        <dbReference type="Proteomes" id="UP001224775"/>
    </source>
</evidence>
<gene>
    <name evidence="1" type="ORF">QTG54_003465</name>
</gene>
<dbReference type="Gene3D" id="3.30.200.20">
    <property type="entry name" value="Phosphorylase Kinase, domain 1"/>
    <property type="match status" value="1"/>
</dbReference>
<dbReference type="EMBL" id="JATAAI010000005">
    <property type="protein sequence ID" value="KAK1745541.1"/>
    <property type="molecule type" value="Genomic_DNA"/>
</dbReference>
<dbReference type="InterPro" id="IPR011009">
    <property type="entry name" value="Kinase-like_dom_sf"/>
</dbReference>
<comment type="caution">
    <text evidence="1">The sequence shown here is derived from an EMBL/GenBank/DDBJ whole genome shotgun (WGS) entry which is preliminary data.</text>
</comment>
<evidence type="ECO:0008006" key="3">
    <source>
        <dbReference type="Google" id="ProtNLM"/>
    </source>
</evidence>